<evidence type="ECO:0000313" key="2">
    <source>
        <dbReference type="EMBL" id="MBB5234012.1"/>
    </source>
</evidence>
<sequence length="121" mass="12299">MSTARWIDLVMGLLFVVLGVWGLVPAAGGMILGVLPMTTGLSIAALIAGAVLLFGTVSTEVAHGSAALMSVTFALVALLGLVSPTLFGLTVLNGWSIGLLAVSAALLFYDWLATPDTGLAR</sequence>
<keyword evidence="3" id="KW-1185">Reference proteome</keyword>
<dbReference type="RefSeq" id="WP_184027289.1">
    <property type="nucleotide sequence ID" value="NZ_JACHFN010000004.1"/>
</dbReference>
<evidence type="ECO:0000256" key="1">
    <source>
        <dbReference type="SAM" id="Phobius"/>
    </source>
</evidence>
<feature type="transmembrane region" description="Helical" evidence="1">
    <location>
        <begin position="66"/>
        <end position="87"/>
    </location>
</feature>
<organism evidence="2 3">
    <name type="scientific">Deinococcus budaensis</name>
    <dbReference type="NCBI Taxonomy" id="1665626"/>
    <lineage>
        <taxon>Bacteria</taxon>
        <taxon>Thermotogati</taxon>
        <taxon>Deinococcota</taxon>
        <taxon>Deinococci</taxon>
        <taxon>Deinococcales</taxon>
        <taxon>Deinococcaceae</taxon>
        <taxon>Deinococcus</taxon>
    </lineage>
</organism>
<accession>A0A7W8GE90</accession>
<reference evidence="2 3" key="1">
    <citation type="submission" date="2020-08" db="EMBL/GenBank/DDBJ databases">
        <title>Genomic Encyclopedia of Type Strains, Phase IV (KMG-IV): sequencing the most valuable type-strain genomes for metagenomic binning, comparative biology and taxonomic classification.</title>
        <authorList>
            <person name="Goeker M."/>
        </authorList>
    </citation>
    <scope>NUCLEOTIDE SEQUENCE [LARGE SCALE GENOMIC DNA]</scope>
    <source>
        <strain evidence="2 3">DSM 101791</strain>
    </source>
</reference>
<keyword evidence="1" id="KW-0812">Transmembrane</keyword>
<feature type="transmembrane region" description="Helical" evidence="1">
    <location>
        <begin position="93"/>
        <end position="112"/>
    </location>
</feature>
<protein>
    <recommendedName>
        <fullName evidence="4">SPW repeat-containing protein</fullName>
    </recommendedName>
</protein>
<feature type="transmembrane region" description="Helical" evidence="1">
    <location>
        <begin position="7"/>
        <end position="24"/>
    </location>
</feature>
<dbReference type="Proteomes" id="UP000525389">
    <property type="component" value="Unassembled WGS sequence"/>
</dbReference>
<keyword evidence="1" id="KW-1133">Transmembrane helix</keyword>
<proteinExistence type="predicted"/>
<name>A0A7W8GE90_9DEIO</name>
<keyword evidence="1" id="KW-0472">Membrane</keyword>
<dbReference type="EMBL" id="JACHFN010000004">
    <property type="protein sequence ID" value="MBB5234012.1"/>
    <property type="molecule type" value="Genomic_DNA"/>
</dbReference>
<gene>
    <name evidence="2" type="ORF">HNQ09_001450</name>
</gene>
<evidence type="ECO:0008006" key="4">
    <source>
        <dbReference type="Google" id="ProtNLM"/>
    </source>
</evidence>
<comment type="caution">
    <text evidence="2">The sequence shown here is derived from an EMBL/GenBank/DDBJ whole genome shotgun (WGS) entry which is preliminary data.</text>
</comment>
<evidence type="ECO:0000313" key="3">
    <source>
        <dbReference type="Proteomes" id="UP000525389"/>
    </source>
</evidence>
<feature type="transmembrane region" description="Helical" evidence="1">
    <location>
        <begin position="30"/>
        <end position="54"/>
    </location>
</feature>
<dbReference type="AlphaFoldDB" id="A0A7W8GE90"/>